<evidence type="ECO:0000313" key="2">
    <source>
        <dbReference type="EMBL" id="RZO76727.1"/>
    </source>
</evidence>
<gene>
    <name evidence="2" type="ORF">EVA68_03300</name>
</gene>
<keyword evidence="1" id="KW-1133">Transmembrane helix</keyword>
<keyword evidence="1" id="KW-0472">Membrane</keyword>
<keyword evidence="1" id="KW-0812">Transmembrane</keyword>
<feature type="transmembrane region" description="Helical" evidence="1">
    <location>
        <begin position="12"/>
        <end position="36"/>
    </location>
</feature>
<name>A0A520S2M3_9GAMM</name>
<dbReference type="Proteomes" id="UP000316199">
    <property type="component" value="Unassembled WGS sequence"/>
</dbReference>
<organism evidence="2 3">
    <name type="scientific">OM182 bacterium</name>
    <dbReference type="NCBI Taxonomy" id="2510334"/>
    <lineage>
        <taxon>Bacteria</taxon>
        <taxon>Pseudomonadati</taxon>
        <taxon>Pseudomonadota</taxon>
        <taxon>Gammaproteobacteria</taxon>
        <taxon>OMG group</taxon>
        <taxon>OM182 clade</taxon>
    </lineage>
</organism>
<dbReference type="AlphaFoldDB" id="A0A520S2M3"/>
<feature type="transmembrane region" description="Helical" evidence="1">
    <location>
        <begin position="142"/>
        <end position="160"/>
    </location>
</feature>
<reference evidence="2 3" key="1">
    <citation type="submission" date="2019-02" db="EMBL/GenBank/DDBJ databases">
        <title>Prokaryotic population dynamics and viral predation in marine succession experiment using metagenomics: the confinement effect.</title>
        <authorList>
            <person name="Haro-Moreno J.M."/>
            <person name="Rodriguez-Valera F."/>
            <person name="Lopez-Perez M."/>
        </authorList>
    </citation>
    <scope>NUCLEOTIDE SEQUENCE [LARGE SCALE GENOMIC DNA]</scope>
    <source>
        <strain evidence="2">MED-G157</strain>
    </source>
</reference>
<protein>
    <submittedName>
        <fullName evidence="2">Uncharacterized protein</fullName>
    </submittedName>
</protein>
<accession>A0A520S2M3</accession>
<sequence length="337" mass="37686">MSVFPLGSFRLQYILASLAPALIVSFFVTLFTINLVHSVTREEILRSANALANQVAIISAEHLVNNDALSLNIMLRRLCLETDFEIAMIFDEGRNVIARAGESKDSHLTFIRDITFQNSMIGKLEVGLNLNTSFSFELVTKMILLFLISSICMGVAIWSGSVAKFTRLRNFDGPNQQIEEAKEEICYLVLKLEPFALTHTYSEALSNLCKTHSGEKRILGKNLIISFRSGNHVENGILFALHIRAISELLPEKSSFEGGLDVGKDAETTRKQATYLAGISQGQFIISHRVQNYTKAFENQSFELKAIHHNLMEENQVFVAEEVGTLIKEQALEILSL</sequence>
<evidence type="ECO:0000313" key="3">
    <source>
        <dbReference type="Proteomes" id="UP000316199"/>
    </source>
</evidence>
<comment type="caution">
    <text evidence="2">The sequence shown here is derived from an EMBL/GenBank/DDBJ whole genome shotgun (WGS) entry which is preliminary data.</text>
</comment>
<dbReference type="EMBL" id="SHAG01000008">
    <property type="protein sequence ID" value="RZO76727.1"/>
    <property type="molecule type" value="Genomic_DNA"/>
</dbReference>
<evidence type="ECO:0000256" key="1">
    <source>
        <dbReference type="SAM" id="Phobius"/>
    </source>
</evidence>
<proteinExistence type="predicted"/>